<name>A0AAV0KKV5_9ROSI</name>
<dbReference type="AlphaFoldDB" id="A0AAV0KKV5"/>
<feature type="region of interest" description="Disordered" evidence="1">
    <location>
        <begin position="1"/>
        <end position="22"/>
    </location>
</feature>
<keyword evidence="3" id="KW-1185">Reference proteome</keyword>
<evidence type="ECO:0000313" key="3">
    <source>
        <dbReference type="Proteomes" id="UP001154282"/>
    </source>
</evidence>
<accession>A0AAV0KKV5</accession>
<proteinExistence type="predicted"/>
<reference evidence="2" key="1">
    <citation type="submission" date="2022-08" db="EMBL/GenBank/DDBJ databases">
        <authorList>
            <person name="Gutierrez-Valencia J."/>
        </authorList>
    </citation>
    <scope>NUCLEOTIDE SEQUENCE</scope>
</reference>
<sequence length="71" mass="7975">MSPIPCPARNFSSNTNSARPPITPKLQRIMKALLLPVARTISPRLSWNRRGVSAEYMTMGPLRFGWEESSC</sequence>
<organism evidence="2 3">
    <name type="scientific">Linum tenue</name>
    <dbReference type="NCBI Taxonomy" id="586396"/>
    <lineage>
        <taxon>Eukaryota</taxon>
        <taxon>Viridiplantae</taxon>
        <taxon>Streptophyta</taxon>
        <taxon>Embryophyta</taxon>
        <taxon>Tracheophyta</taxon>
        <taxon>Spermatophyta</taxon>
        <taxon>Magnoliopsida</taxon>
        <taxon>eudicotyledons</taxon>
        <taxon>Gunneridae</taxon>
        <taxon>Pentapetalae</taxon>
        <taxon>rosids</taxon>
        <taxon>fabids</taxon>
        <taxon>Malpighiales</taxon>
        <taxon>Linaceae</taxon>
        <taxon>Linum</taxon>
    </lineage>
</organism>
<dbReference type="EMBL" id="CAMGYJ010000005">
    <property type="protein sequence ID" value="CAI0422798.1"/>
    <property type="molecule type" value="Genomic_DNA"/>
</dbReference>
<evidence type="ECO:0000256" key="1">
    <source>
        <dbReference type="SAM" id="MobiDB-lite"/>
    </source>
</evidence>
<protein>
    <submittedName>
        <fullName evidence="2">Uncharacterized protein</fullName>
    </submittedName>
</protein>
<evidence type="ECO:0000313" key="2">
    <source>
        <dbReference type="EMBL" id="CAI0422798.1"/>
    </source>
</evidence>
<comment type="caution">
    <text evidence="2">The sequence shown here is derived from an EMBL/GenBank/DDBJ whole genome shotgun (WGS) entry which is preliminary data.</text>
</comment>
<gene>
    <name evidence="2" type="ORF">LITE_LOCUS19273</name>
</gene>
<dbReference type="Proteomes" id="UP001154282">
    <property type="component" value="Unassembled WGS sequence"/>
</dbReference>